<dbReference type="EMBL" id="CAJFCV020000002">
    <property type="protein sequence ID" value="CAG9101286.1"/>
    <property type="molecule type" value="Genomic_DNA"/>
</dbReference>
<dbReference type="InterPro" id="IPR043076">
    <property type="entry name" value="Fusogen_EFF/AFF_dom3"/>
</dbReference>
<dbReference type="OrthoDB" id="5823025at2759"/>
<gene>
    <name evidence="3" type="ORF">BXYJ_LOCUS5100</name>
</gene>
<dbReference type="SMR" id="A0A1I7SVD6"/>
<evidence type="ECO:0000313" key="6">
    <source>
        <dbReference type="Proteomes" id="UP000659654"/>
    </source>
</evidence>
<protein>
    <submittedName>
        <fullName evidence="3">(pine wood nematode) hypothetical protein</fullName>
    </submittedName>
</protein>
<evidence type="ECO:0000313" key="5">
    <source>
        <dbReference type="Proteomes" id="UP000095284"/>
    </source>
</evidence>
<dbReference type="EMBL" id="CAJFDI010000002">
    <property type="protein sequence ID" value="CAD5217568.1"/>
    <property type="molecule type" value="Genomic_DNA"/>
</dbReference>
<dbReference type="WBParaSite" id="BXY_1701200.1">
    <property type="protein sequence ID" value="BXY_1701200.1"/>
    <property type="gene ID" value="BXY_1701200"/>
</dbReference>
<dbReference type="Proteomes" id="UP000582659">
    <property type="component" value="Unassembled WGS sequence"/>
</dbReference>
<reference evidence="4" key="2">
    <citation type="submission" date="2020-08" db="EMBL/GenBank/DDBJ databases">
        <authorList>
            <person name="Kikuchi T."/>
        </authorList>
    </citation>
    <scope>NUCLEOTIDE SEQUENCE</scope>
    <source>
        <strain evidence="3">Ka4C1</strain>
    </source>
</reference>
<evidence type="ECO:0000256" key="2">
    <source>
        <dbReference type="SAM" id="SignalP"/>
    </source>
</evidence>
<evidence type="ECO:0000313" key="4">
    <source>
        <dbReference type="EMBL" id="CAG9101286.1"/>
    </source>
</evidence>
<dbReference type="Proteomes" id="UP000659654">
    <property type="component" value="Unassembled WGS sequence"/>
</dbReference>
<dbReference type="eggNOG" id="ENOG502RRTU">
    <property type="taxonomic scope" value="Eukaryota"/>
</dbReference>
<dbReference type="Gene3D" id="2.60.40.3980">
    <property type="entry name" value="Cell-cell fusogen EFF/AFF, domain 3"/>
    <property type="match status" value="1"/>
</dbReference>
<dbReference type="InterPro" id="IPR029213">
    <property type="entry name" value="Fusogen_EFF/AFF"/>
</dbReference>
<keyword evidence="1" id="KW-0472">Membrane</keyword>
<keyword evidence="1" id="KW-1133">Transmembrane helix</keyword>
<dbReference type="PANTHER" id="PTHR37415">
    <property type="entry name" value="EFF-1A"/>
    <property type="match status" value="1"/>
</dbReference>
<evidence type="ECO:0000256" key="1">
    <source>
        <dbReference type="SAM" id="Phobius"/>
    </source>
</evidence>
<dbReference type="Proteomes" id="UP000095284">
    <property type="component" value="Unplaced"/>
</dbReference>
<dbReference type="AlphaFoldDB" id="A0A1I7SVD6"/>
<evidence type="ECO:0000313" key="3">
    <source>
        <dbReference type="EMBL" id="CAD5217568.1"/>
    </source>
</evidence>
<reference evidence="7" key="1">
    <citation type="submission" date="2016-11" db="UniProtKB">
        <authorList>
            <consortium name="WormBaseParasite"/>
        </authorList>
    </citation>
    <scope>IDENTIFICATION</scope>
</reference>
<organism evidence="5 7">
    <name type="scientific">Bursaphelenchus xylophilus</name>
    <name type="common">Pinewood nematode worm</name>
    <name type="synonym">Aphelenchoides xylophilus</name>
    <dbReference type="NCBI Taxonomy" id="6326"/>
    <lineage>
        <taxon>Eukaryota</taxon>
        <taxon>Metazoa</taxon>
        <taxon>Ecdysozoa</taxon>
        <taxon>Nematoda</taxon>
        <taxon>Chromadorea</taxon>
        <taxon>Rhabditida</taxon>
        <taxon>Tylenchina</taxon>
        <taxon>Tylenchomorpha</taxon>
        <taxon>Aphelenchoidea</taxon>
        <taxon>Aphelenchoididae</taxon>
        <taxon>Bursaphelenchus</taxon>
    </lineage>
</organism>
<feature type="signal peptide" evidence="2">
    <location>
        <begin position="1"/>
        <end position="28"/>
    </location>
</feature>
<proteinExistence type="predicted"/>
<name>A0A1I7SVD6_BURXY</name>
<feature type="chain" id="PRO_5036308837" evidence="2">
    <location>
        <begin position="29"/>
        <end position="623"/>
    </location>
</feature>
<dbReference type="GO" id="GO:0044291">
    <property type="term" value="C:cell-cell contact zone"/>
    <property type="evidence" value="ECO:0007669"/>
    <property type="project" value="TreeGrafter"/>
</dbReference>
<dbReference type="PANTHER" id="PTHR37415:SF2">
    <property type="entry name" value="EFF-1A-RELATED"/>
    <property type="match status" value="1"/>
</dbReference>
<evidence type="ECO:0000313" key="7">
    <source>
        <dbReference type="WBParaSite" id="BXY_1701200.1"/>
    </source>
</evidence>
<sequence>MGTKFRFPPIRWPTAIFFFLILLPIALCKPPSYGQLSTLELLRELRPIQPPHCSRALITPAGSSFLHGKSSNTTRVKLGLSVGQSVCFRKTDSHNASLADLDVMHTITLERLEQYHPVTQRYRFAIPELETKCICECRADAAVCQASDYNFGTCGGERDSSGRPTACYRTFFSDQPNVGCPTGHSEEPKLCCELKFRPYQDRTFTAVKLESPTTFAVLEYVAYLWNDKGRWEEMDKRNIRVTMDSGTQIQFLDSDRSLEMGVASSGKSTNQLEAGMYFVENLGHGQYGQLRKQALNEITEHSFDKLGWFRVSPEGAGTVQGGFVLMDKIHRAKAENCLEQRYQSILDANFYVNQADNSSTSFTLPDSLDQQLNWIKTATLFGHTERHAVVTENDGANLEISLVSKAPNTALNFIHNASNIQDFSALILVDKLSNSMLNISVYNSTGILHGYVRHVSDSYGTTIDSFTIRVPAAEVEEQHVLIRIKPYEPNTQHTVCLRPDDGDGIEICRNVASVHFDLETQTIHNEWNKPTGYCEECNQFTVNGFLQSLNPVAWIKDIHSVTDGLNLVVNLGAFLVCIFLIYFLLFKVVIPVVNCIIAPLNCITECFEKKKKKRRSTGSSEKV</sequence>
<accession>A0A1I7SVD6</accession>
<dbReference type="GO" id="GO:0000768">
    <property type="term" value="P:syncytium formation by plasma membrane fusion"/>
    <property type="evidence" value="ECO:0007669"/>
    <property type="project" value="TreeGrafter"/>
</dbReference>
<dbReference type="Pfam" id="PF14884">
    <property type="entry name" value="EFF-AFF"/>
    <property type="match status" value="1"/>
</dbReference>
<dbReference type="Gene3D" id="2.60.98.60">
    <property type="entry name" value="Cell-cell fusogen EFF/AFF, domain 1"/>
    <property type="match status" value="3"/>
</dbReference>
<feature type="transmembrane region" description="Helical" evidence="1">
    <location>
        <begin position="571"/>
        <end position="604"/>
    </location>
</feature>
<keyword evidence="1" id="KW-0812">Transmembrane</keyword>
<keyword evidence="2" id="KW-0732">Signal</keyword>
<keyword evidence="6" id="KW-1185">Reference proteome</keyword>